<dbReference type="AlphaFoldDB" id="U4UZI1"/>
<dbReference type="EMBL" id="KB632390">
    <property type="protein sequence ID" value="ERL94385.1"/>
    <property type="molecule type" value="Genomic_DNA"/>
</dbReference>
<feature type="compositionally biased region" description="Basic residues" evidence="1">
    <location>
        <begin position="292"/>
        <end position="302"/>
    </location>
</feature>
<evidence type="ECO:0000256" key="1">
    <source>
        <dbReference type="SAM" id="MobiDB-lite"/>
    </source>
</evidence>
<dbReference type="EMBL" id="KI208018">
    <property type="protein sequence ID" value="ERL95775.1"/>
    <property type="molecule type" value="Genomic_DNA"/>
</dbReference>
<name>U4UZI1_DENPD</name>
<dbReference type="EMBL" id="KI208664">
    <property type="protein sequence ID" value="ERL95900.1"/>
    <property type="molecule type" value="Genomic_DNA"/>
</dbReference>
<accession>U4UZI1</accession>
<reference evidence="3 5" key="1">
    <citation type="journal article" date="2013" name="Genome Biol.">
        <title>Draft genome of the mountain pine beetle, Dendroctonus ponderosae Hopkins, a major forest pest.</title>
        <authorList>
            <person name="Keeling C.I."/>
            <person name="Yuen M.M."/>
            <person name="Liao N.Y."/>
            <person name="Docking T.R."/>
            <person name="Chan S.K."/>
            <person name="Taylor G.A."/>
            <person name="Palmquist D.L."/>
            <person name="Jackman S.D."/>
            <person name="Nguyen A."/>
            <person name="Li M."/>
            <person name="Henderson H."/>
            <person name="Janes J.K."/>
            <person name="Zhao Y."/>
            <person name="Pandoh P."/>
            <person name="Moore R."/>
            <person name="Sperling F.A."/>
            <person name="Huber D.P."/>
            <person name="Birol I."/>
            <person name="Jones S.J."/>
            <person name="Bohlmann J."/>
        </authorList>
    </citation>
    <scope>NUCLEOTIDE SEQUENCE</scope>
</reference>
<proteinExistence type="predicted"/>
<gene>
    <name evidence="3" type="ORF">D910_00276</name>
    <name evidence="4" type="ORF">D910_00570</name>
    <name evidence="2" type="ORF">D910_11664</name>
</gene>
<dbReference type="Proteomes" id="UP000030742">
    <property type="component" value="Unassembled WGS sequence"/>
</dbReference>
<sequence>MANAREFRKTVKTVSRNFEKYTQAMETDVQLLITCMLEVIEMKIIALWRLLKLKLCIRNVRSIARLECLTRMDDISLNTAISLSERKEDIKKDCGSLEDLSSMVYEVEEHSLPNEEAVEEDDEAQENVMFLEDIADIESLCSAPTHHNSKMGNARKEDAAEHPRDALNKYIYMLLDAEHQKSKSPAPEETDYKPQTIGDFAEQAQSEEGKVKPKKSRESVVYLGKSDYESILDILNMVLRSYKMQEEIEKRSKVIEKTNTEPVISSAMNQTDQRKIVSDSMCQQKDNNQTAKKQKNKKYTCV</sequence>
<evidence type="ECO:0000313" key="4">
    <source>
        <dbReference type="EMBL" id="ERL95900.1"/>
    </source>
</evidence>
<protein>
    <submittedName>
        <fullName evidence="3">Uncharacterized protein</fullName>
    </submittedName>
</protein>
<evidence type="ECO:0000313" key="2">
    <source>
        <dbReference type="EMBL" id="ERL94385.1"/>
    </source>
</evidence>
<organism evidence="3 5">
    <name type="scientific">Dendroctonus ponderosae</name>
    <name type="common">Mountain pine beetle</name>
    <dbReference type="NCBI Taxonomy" id="77166"/>
    <lineage>
        <taxon>Eukaryota</taxon>
        <taxon>Metazoa</taxon>
        <taxon>Ecdysozoa</taxon>
        <taxon>Arthropoda</taxon>
        <taxon>Hexapoda</taxon>
        <taxon>Insecta</taxon>
        <taxon>Pterygota</taxon>
        <taxon>Neoptera</taxon>
        <taxon>Endopterygota</taxon>
        <taxon>Coleoptera</taxon>
        <taxon>Polyphaga</taxon>
        <taxon>Cucujiformia</taxon>
        <taxon>Curculionidae</taxon>
        <taxon>Scolytinae</taxon>
        <taxon>Dendroctonus</taxon>
    </lineage>
</organism>
<evidence type="ECO:0000313" key="5">
    <source>
        <dbReference type="Proteomes" id="UP000030742"/>
    </source>
</evidence>
<evidence type="ECO:0000313" key="3">
    <source>
        <dbReference type="EMBL" id="ERL95775.1"/>
    </source>
</evidence>
<feature type="region of interest" description="Disordered" evidence="1">
    <location>
        <begin position="280"/>
        <end position="302"/>
    </location>
</feature>